<keyword evidence="4 11" id="KW-0812">Transmembrane</keyword>
<comment type="caution">
    <text evidence="13">The sequence shown here is derived from an EMBL/GenBank/DDBJ whole genome shotgun (WGS) entry which is preliminary data.</text>
</comment>
<dbReference type="AlphaFoldDB" id="A0A972GW42"/>
<feature type="coiled-coil region" evidence="9">
    <location>
        <begin position="173"/>
        <end position="200"/>
    </location>
</feature>
<dbReference type="InterPro" id="IPR041916">
    <property type="entry name" value="Anti_sigma_zinc_sf"/>
</dbReference>
<evidence type="ECO:0000256" key="9">
    <source>
        <dbReference type="SAM" id="Coils"/>
    </source>
</evidence>
<dbReference type="EMBL" id="WHOD01000051">
    <property type="protein sequence ID" value="NOU93885.1"/>
    <property type="molecule type" value="Genomic_DNA"/>
</dbReference>
<dbReference type="Gene3D" id="1.10.10.1320">
    <property type="entry name" value="Anti-sigma factor, zinc-finger domain"/>
    <property type="match status" value="1"/>
</dbReference>
<dbReference type="GO" id="GO:0006417">
    <property type="term" value="P:regulation of translation"/>
    <property type="evidence" value="ECO:0007669"/>
    <property type="project" value="TreeGrafter"/>
</dbReference>
<feature type="transmembrane region" description="Helical" evidence="11">
    <location>
        <begin position="147"/>
        <end position="167"/>
    </location>
</feature>
<evidence type="ECO:0000259" key="12">
    <source>
        <dbReference type="Pfam" id="PF10099"/>
    </source>
</evidence>
<sequence length="321" mass="35364">MWGGERLAMSSRPDETMCEWLEMHALGGLEEHEKVAFEYHLTQCALCRNQLIELKQVVDLLPMASDPTPIPEGMRDRVLGSLLGVGAVKKLGAMSEFGVENELPGRFASPGRKVDQSDRNAVKKASNSTELSRRAVQTERSARRSAYWRWGCAGLAIVIIGLGVYAYQLNERVGKLRMELHDAHEELTRTESELSKAASDLIAINKPAEALKVNQIVSLNSTAEDLVSKGKAIMAMDAKGTHMIVQAEDLPQLKQEEAFQVWLIKDNQPINAGTFYSQNGIGAIYCTFEPKDYDSVAVTLEPDAHGEKPRGTIVLTAGLKK</sequence>
<feature type="compositionally biased region" description="Basic and acidic residues" evidence="10">
    <location>
        <begin position="112"/>
        <end position="121"/>
    </location>
</feature>
<dbReference type="PANTHER" id="PTHR37461">
    <property type="entry name" value="ANTI-SIGMA-K FACTOR RSKA"/>
    <property type="match status" value="1"/>
</dbReference>
<proteinExistence type="predicted"/>
<evidence type="ECO:0000256" key="11">
    <source>
        <dbReference type="SAM" id="Phobius"/>
    </source>
</evidence>
<keyword evidence="9" id="KW-0175">Coiled coil</keyword>
<evidence type="ECO:0000256" key="7">
    <source>
        <dbReference type="ARBA" id="ARBA00029829"/>
    </source>
</evidence>
<dbReference type="InterPro" id="IPR051474">
    <property type="entry name" value="Anti-sigma-K/W_factor"/>
</dbReference>
<dbReference type="InterPro" id="IPR018764">
    <property type="entry name" value="RskA_C"/>
</dbReference>
<comment type="subcellular location">
    <subcellularLocation>
        <location evidence="2">Cell membrane</location>
    </subcellularLocation>
    <subcellularLocation>
        <location evidence="1">Membrane</location>
        <topology evidence="1">Single-pass membrane protein</topology>
    </subcellularLocation>
</comment>
<evidence type="ECO:0000256" key="2">
    <source>
        <dbReference type="ARBA" id="ARBA00004236"/>
    </source>
</evidence>
<feature type="region of interest" description="Disordered" evidence="10">
    <location>
        <begin position="108"/>
        <end position="136"/>
    </location>
</feature>
<organism evidence="13 14">
    <name type="scientific">Paenibacillus foliorum</name>
    <dbReference type="NCBI Taxonomy" id="2654974"/>
    <lineage>
        <taxon>Bacteria</taxon>
        <taxon>Bacillati</taxon>
        <taxon>Bacillota</taxon>
        <taxon>Bacilli</taxon>
        <taxon>Bacillales</taxon>
        <taxon>Paenibacillaceae</taxon>
        <taxon>Paenibacillus</taxon>
    </lineage>
</organism>
<dbReference type="Proteomes" id="UP000641588">
    <property type="component" value="Unassembled WGS sequence"/>
</dbReference>
<evidence type="ECO:0000313" key="14">
    <source>
        <dbReference type="Proteomes" id="UP000641588"/>
    </source>
</evidence>
<keyword evidence="3" id="KW-1003">Cell membrane</keyword>
<keyword evidence="14" id="KW-1185">Reference proteome</keyword>
<name>A0A972GW42_9BACL</name>
<keyword evidence="5 11" id="KW-1133">Transmembrane helix</keyword>
<accession>A0A972GW42</accession>
<evidence type="ECO:0000313" key="13">
    <source>
        <dbReference type="EMBL" id="NOU93885.1"/>
    </source>
</evidence>
<dbReference type="PANTHER" id="PTHR37461:SF1">
    <property type="entry name" value="ANTI-SIGMA-K FACTOR RSKA"/>
    <property type="match status" value="1"/>
</dbReference>
<protein>
    <recommendedName>
        <fullName evidence="8">Regulator of SigK</fullName>
    </recommendedName>
    <alternativeName>
        <fullName evidence="7">Sigma-K anti-sigma factor RskA</fullName>
    </alternativeName>
</protein>
<dbReference type="GO" id="GO:0016989">
    <property type="term" value="F:sigma factor antagonist activity"/>
    <property type="evidence" value="ECO:0007669"/>
    <property type="project" value="TreeGrafter"/>
</dbReference>
<evidence type="ECO:0000256" key="3">
    <source>
        <dbReference type="ARBA" id="ARBA00022475"/>
    </source>
</evidence>
<evidence type="ECO:0000256" key="5">
    <source>
        <dbReference type="ARBA" id="ARBA00022989"/>
    </source>
</evidence>
<keyword evidence="6 11" id="KW-0472">Membrane</keyword>
<dbReference type="GO" id="GO:0005886">
    <property type="term" value="C:plasma membrane"/>
    <property type="evidence" value="ECO:0007669"/>
    <property type="project" value="UniProtKB-SubCell"/>
</dbReference>
<dbReference type="Pfam" id="PF10099">
    <property type="entry name" value="RskA_C"/>
    <property type="match status" value="1"/>
</dbReference>
<evidence type="ECO:0000256" key="4">
    <source>
        <dbReference type="ARBA" id="ARBA00022692"/>
    </source>
</evidence>
<evidence type="ECO:0000256" key="8">
    <source>
        <dbReference type="ARBA" id="ARBA00030803"/>
    </source>
</evidence>
<gene>
    <name evidence="13" type="ORF">GC093_11700</name>
</gene>
<evidence type="ECO:0000256" key="1">
    <source>
        <dbReference type="ARBA" id="ARBA00004167"/>
    </source>
</evidence>
<reference evidence="13" key="1">
    <citation type="submission" date="2019-10" db="EMBL/GenBank/DDBJ databases">
        <title>Description of Paenibacillus glebae sp. nov.</title>
        <authorList>
            <person name="Carlier A."/>
            <person name="Qi S."/>
        </authorList>
    </citation>
    <scope>NUCLEOTIDE SEQUENCE</scope>
    <source>
        <strain evidence="13">LMG 31456</strain>
    </source>
</reference>
<evidence type="ECO:0000256" key="6">
    <source>
        <dbReference type="ARBA" id="ARBA00023136"/>
    </source>
</evidence>
<feature type="domain" description="Anti-sigma K factor RskA C-terminal" evidence="12">
    <location>
        <begin position="207"/>
        <end position="311"/>
    </location>
</feature>
<evidence type="ECO:0000256" key="10">
    <source>
        <dbReference type="SAM" id="MobiDB-lite"/>
    </source>
</evidence>